<name>A0A150LQ34_9BACI</name>
<evidence type="ECO:0000256" key="1">
    <source>
        <dbReference type="SAM" id="MobiDB-lite"/>
    </source>
</evidence>
<organism evidence="2 3">
    <name type="scientific">Caldibacillus debilis</name>
    <dbReference type="NCBI Taxonomy" id="301148"/>
    <lineage>
        <taxon>Bacteria</taxon>
        <taxon>Bacillati</taxon>
        <taxon>Bacillota</taxon>
        <taxon>Bacilli</taxon>
        <taxon>Bacillales</taxon>
        <taxon>Bacillaceae</taxon>
        <taxon>Caldibacillus</taxon>
    </lineage>
</organism>
<reference evidence="2 3" key="1">
    <citation type="submission" date="2016-01" db="EMBL/GenBank/DDBJ databases">
        <title>Draft Genome Sequences of Seven Thermophilic Sporeformers Isolated from Foods.</title>
        <authorList>
            <person name="Berendsen E.M."/>
            <person name="Wells-Bennik M.H."/>
            <person name="Krawcyk A.O."/>
            <person name="De Jong A."/>
            <person name="Holsappel S."/>
            <person name="Eijlander R.T."/>
            <person name="Kuipers O.P."/>
        </authorList>
    </citation>
    <scope>NUCLEOTIDE SEQUENCE [LARGE SCALE GENOMIC DNA]</scope>
    <source>
        <strain evidence="2 3">B4135</strain>
    </source>
</reference>
<gene>
    <name evidence="2" type="ORF">B4135_2824</name>
</gene>
<dbReference type="AlphaFoldDB" id="A0A150LQ34"/>
<dbReference type="Proteomes" id="UP000075683">
    <property type="component" value="Unassembled WGS sequence"/>
</dbReference>
<feature type="region of interest" description="Disordered" evidence="1">
    <location>
        <begin position="1"/>
        <end position="30"/>
    </location>
</feature>
<dbReference type="STRING" id="301148.B4135_2824"/>
<sequence>MKKERGSREKGADMGFGGGRPFIRKPAVPPSFPCRPDGKLPLLRFSRRTGKKFVIEFFR</sequence>
<accession>A0A150LQ34</accession>
<comment type="caution">
    <text evidence="2">The sequence shown here is derived from an EMBL/GenBank/DDBJ whole genome shotgun (WGS) entry which is preliminary data.</text>
</comment>
<evidence type="ECO:0000313" key="2">
    <source>
        <dbReference type="EMBL" id="KYD14397.1"/>
    </source>
</evidence>
<dbReference type="EMBL" id="LQYT01000073">
    <property type="protein sequence ID" value="KYD14397.1"/>
    <property type="molecule type" value="Genomic_DNA"/>
</dbReference>
<feature type="compositionally biased region" description="Basic and acidic residues" evidence="1">
    <location>
        <begin position="1"/>
        <end position="12"/>
    </location>
</feature>
<protein>
    <submittedName>
        <fullName evidence="2">Uncharacterized protein</fullName>
    </submittedName>
</protein>
<evidence type="ECO:0000313" key="3">
    <source>
        <dbReference type="Proteomes" id="UP000075683"/>
    </source>
</evidence>
<proteinExistence type="predicted"/>